<evidence type="ECO:0000256" key="3">
    <source>
        <dbReference type="ARBA" id="ARBA00023082"/>
    </source>
</evidence>
<dbReference type="PANTHER" id="PTHR43133">
    <property type="entry name" value="RNA POLYMERASE ECF-TYPE SIGMA FACTO"/>
    <property type="match status" value="1"/>
</dbReference>
<dbReference type="SUPFAM" id="SSF88946">
    <property type="entry name" value="Sigma2 domain of RNA polymerase sigma factors"/>
    <property type="match status" value="1"/>
</dbReference>
<feature type="domain" description="RNA polymerase sigma-70 region 2" evidence="5">
    <location>
        <begin position="10"/>
        <end position="75"/>
    </location>
</feature>
<dbReference type="SUPFAM" id="SSF88659">
    <property type="entry name" value="Sigma3 and sigma4 domains of RNA polymerase sigma factors"/>
    <property type="match status" value="1"/>
</dbReference>
<dbReference type="Gene3D" id="1.10.1740.10">
    <property type="match status" value="1"/>
</dbReference>
<accession>A0A415QM72</accession>
<dbReference type="AlphaFoldDB" id="A0A415QM72"/>
<keyword evidence="4" id="KW-0804">Transcription</keyword>
<gene>
    <name evidence="7" type="ORF">DWZ68_04855</name>
</gene>
<dbReference type="Pfam" id="PF08281">
    <property type="entry name" value="Sigma70_r4_2"/>
    <property type="match status" value="1"/>
</dbReference>
<dbReference type="InterPro" id="IPR013325">
    <property type="entry name" value="RNA_pol_sigma_r2"/>
</dbReference>
<evidence type="ECO:0000256" key="4">
    <source>
        <dbReference type="ARBA" id="ARBA00023163"/>
    </source>
</evidence>
<evidence type="ECO:0000259" key="6">
    <source>
        <dbReference type="Pfam" id="PF08281"/>
    </source>
</evidence>
<evidence type="ECO:0000313" key="7">
    <source>
        <dbReference type="EMBL" id="RHM45266.1"/>
    </source>
</evidence>
<dbReference type="Gene3D" id="1.10.10.10">
    <property type="entry name" value="Winged helix-like DNA-binding domain superfamily/Winged helix DNA-binding domain"/>
    <property type="match status" value="1"/>
</dbReference>
<dbReference type="InterPro" id="IPR007627">
    <property type="entry name" value="RNA_pol_sigma70_r2"/>
</dbReference>
<dbReference type="Proteomes" id="UP000286038">
    <property type="component" value="Unassembled WGS sequence"/>
</dbReference>
<dbReference type="RefSeq" id="WP_118449129.1">
    <property type="nucleotide sequence ID" value="NZ_CABJDM010000004.1"/>
</dbReference>
<evidence type="ECO:0000256" key="2">
    <source>
        <dbReference type="ARBA" id="ARBA00023015"/>
    </source>
</evidence>
<sequence>MKDYTKLEKFIREHYASLRSVASRFVDPDTAQDITQNVIYKFWEKKEHVDQIKDLDSFLFTMIKNEALTYLRSSKNETNKYSKIPLQEDEETPEVLHIMIEEETNQILINAINQLPSQTAHIMRLVLSGYDNKEIAILVNISLNTVKTLKYGGIRKLREYFLSHQF</sequence>
<dbReference type="EMBL" id="QRPV01000004">
    <property type="protein sequence ID" value="RHM45266.1"/>
    <property type="molecule type" value="Genomic_DNA"/>
</dbReference>
<dbReference type="Pfam" id="PF04542">
    <property type="entry name" value="Sigma70_r2"/>
    <property type="match status" value="1"/>
</dbReference>
<dbReference type="NCBIfam" id="TIGR02937">
    <property type="entry name" value="sigma70-ECF"/>
    <property type="match status" value="1"/>
</dbReference>
<comment type="similarity">
    <text evidence="1">Belongs to the sigma-70 factor family. ECF subfamily.</text>
</comment>
<organism evidence="7 8">
    <name type="scientific">Butyricimonas virosa</name>
    <dbReference type="NCBI Taxonomy" id="544645"/>
    <lineage>
        <taxon>Bacteria</taxon>
        <taxon>Pseudomonadati</taxon>
        <taxon>Bacteroidota</taxon>
        <taxon>Bacteroidia</taxon>
        <taxon>Bacteroidales</taxon>
        <taxon>Odoribacteraceae</taxon>
        <taxon>Butyricimonas</taxon>
    </lineage>
</organism>
<dbReference type="GO" id="GO:0016987">
    <property type="term" value="F:sigma factor activity"/>
    <property type="evidence" value="ECO:0007669"/>
    <property type="project" value="UniProtKB-KW"/>
</dbReference>
<dbReference type="InterPro" id="IPR014284">
    <property type="entry name" value="RNA_pol_sigma-70_dom"/>
</dbReference>
<evidence type="ECO:0000313" key="8">
    <source>
        <dbReference type="Proteomes" id="UP000286038"/>
    </source>
</evidence>
<keyword evidence="3" id="KW-0731">Sigma factor</keyword>
<dbReference type="InterPro" id="IPR013324">
    <property type="entry name" value="RNA_pol_sigma_r3/r4-like"/>
</dbReference>
<reference evidence="7 8" key="1">
    <citation type="submission" date="2018-08" db="EMBL/GenBank/DDBJ databases">
        <title>A genome reference for cultivated species of the human gut microbiota.</title>
        <authorList>
            <person name="Zou Y."/>
            <person name="Xue W."/>
            <person name="Luo G."/>
        </authorList>
    </citation>
    <scope>NUCLEOTIDE SEQUENCE [LARGE SCALE GENOMIC DNA]</scope>
    <source>
        <strain evidence="7 8">AF34-33</strain>
    </source>
</reference>
<proteinExistence type="inferred from homology"/>
<dbReference type="GO" id="GO:0006352">
    <property type="term" value="P:DNA-templated transcription initiation"/>
    <property type="evidence" value="ECO:0007669"/>
    <property type="project" value="InterPro"/>
</dbReference>
<dbReference type="PANTHER" id="PTHR43133:SF46">
    <property type="entry name" value="RNA POLYMERASE SIGMA-70 FACTOR ECF SUBFAMILY"/>
    <property type="match status" value="1"/>
</dbReference>
<protein>
    <submittedName>
        <fullName evidence="7">RNA polymerase sigma-70 factor</fullName>
    </submittedName>
</protein>
<evidence type="ECO:0000256" key="1">
    <source>
        <dbReference type="ARBA" id="ARBA00010641"/>
    </source>
</evidence>
<dbReference type="InterPro" id="IPR039425">
    <property type="entry name" value="RNA_pol_sigma-70-like"/>
</dbReference>
<dbReference type="InterPro" id="IPR013249">
    <property type="entry name" value="RNA_pol_sigma70_r4_t2"/>
</dbReference>
<keyword evidence="2" id="KW-0805">Transcription regulation</keyword>
<evidence type="ECO:0000259" key="5">
    <source>
        <dbReference type="Pfam" id="PF04542"/>
    </source>
</evidence>
<dbReference type="InterPro" id="IPR036388">
    <property type="entry name" value="WH-like_DNA-bd_sf"/>
</dbReference>
<name>A0A415QM72_9BACT</name>
<comment type="caution">
    <text evidence="7">The sequence shown here is derived from an EMBL/GenBank/DDBJ whole genome shotgun (WGS) entry which is preliminary data.</text>
</comment>
<feature type="domain" description="RNA polymerase sigma factor 70 region 4 type 2" evidence="6">
    <location>
        <begin position="106"/>
        <end position="155"/>
    </location>
</feature>
<dbReference type="GO" id="GO:0003677">
    <property type="term" value="F:DNA binding"/>
    <property type="evidence" value="ECO:0007669"/>
    <property type="project" value="InterPro"/>
</dbReference>